<evidence type="ECO:0000313" key="2">
    <source>
        <dbReference type="EMBL" id="OGH92229.1"/>
    </source>
</evidence>
<keyword evidence="1" id="KW-0812">Transmembrane</keyword>
<comment type="caution">
    <text evidence="2">The sequence shown here is derived from an EMBL/GenBank/DDBJ whole genome shotgun (WGS) entry which is preliminary data.</text>
</comment>
<evidence type="ECO:0000313" key="3">
    <source>
        <dbReference type="Proteomes" id="UP000176634"/>
    </source>
</evidence>
<feature type="transmembrane region" description="Helical" evidence="1">
    <location>
        <begin position="31"/>
        <end position="50"/>
    </location>
</feature>
<proteinExistence type="predicted"/>
<protein>
    <submittedName>
        <fullName evidence="2">Uncharacterized protein</fullName>
    </submittedName>
</protein>
<name>A0A1F6P7S5_9BACT</name>
<gene>
    <name evidence="2" type="ORF">A2563_00095</name>
</gene>
<sequence>MNINLNLLPNSKKIRLETTMNFLFIKHIVELFLLVVAAMTVALIWGWMFLENDFANLAKTAALINREYYTYNQDAKNINKLIKNVNLASKGFSPMGPKLKDLSTSLPSDIKISSLQIDIGGQTIIINGTALSRDALLNYQEVLNRITWITDVETPVSQLFQKENVNFEFKAKLKK</sequence>
<organism evidence="2 3">
    <name type="scientific">Candidatus Magasanikbacteria bacterium RIFOXYD1_FULL_40_23</name>
    <dbReference type="NCBI Taxonomy" id="1798705"/>
    <lineage>
        <taxon>Bacteria</taxon>
        <taxon>Candidatus Magasanikiibacteriota</taxon>
    </lineage>
</organism>
<evidence type="ECO:0000256" key="1">
    <source>
        <dbReference type="SAM" id="Phobius"/>
    </source>
</evidence>
<keyword evidence="1" id="KW-1133">Transmembrane helix</keyword>
<accession>A0A1F6P7S5</accession>
<dbReference type="EMBL" id="MFRA01000007">
    <property type="protein sequence ID" value="OGH92229.1"/>
    <property type="molecule type" value="Genomic_DNA"/>
</dbReference>
<dbReference type="AlphaFoldDB" id="A0A1F6P7S5"/>
<dbReference type="STRING" id="1798705.A2563_00095"/>
<dbReference type="Pfam" id="PF05137">
    <property type="entry name" value="PilN"/>
    <property type="match status" value="1"/>
</dbReference>
<reference evidence="2 3" key="1">
    <citation type="journal article" date="2016" name="Nat. Commun.">
        <title>Thousands of microbial genomes shed light on interconnected biogeochemical processes in an aquifer system.</title>
        <authorList>
            <person name="Anantharaman K."/>
            <person name="Brown C.T."/>
            <person name="Hug L.A."/>
            <person name="Sharon I."/>
            <person name="Castelle C.J."/>
            <person name="Probst A.J."/>
            <person name="Thomas B.C."/>
            <person name="Singh A."/>
            <person name="Wilkins M.J."/>
            <person name="Karaoz U."/>
            <person name="Brodie E.L."/>
            <person name="Williams K.H."/>
            <person name="Hubbard S.S."/>
            <person name="Banfield J.F."/>
        </authorList>
    </citation>
    <scope>NUCLEOTIDE SEQUENCE [LARGE SCALE GENOMIC DNA]</scope>
</reference>
<keyword evidence="1" id="KW-0472">Membrane</keyword>
<dbReference type="InterPro" id="IPR007813">
    <property type="entry name" value="PilN"/>
</dbReference>
<dbReference type="Proteomes" id="UP000176634">
    <property type="component" value="Unassembled WGS sequence"/>
</dbReference>